<dbReference type="GO" id="GO:0005886">
    <property type="term" value="C:plasma membrane"/>
    <property type="evidence" value="ECO:0007669"/>
    <property type="project" value="TreeGrafter"/>
</dbReference>
<feature type="domain" description="O-acyltransferase WSD1 C-terminal" evidence="14">
    <location>
        <begin position="309"/>
        <end position="454"/>
    </location>
</feature>
<dbReference type="InterPro" id="IPR045034">
    <property type="entry name" value="O-acyltransferase_WSD1-like"/>
</dbReference>
<dbReference type="AlphaFoldDB" id="H0R5J5"/>
<evidence type="ECO:0000256" key="9">
    <source>
        <dbReference type="ARBA" id="ARBA00023315"/>
    </source>
</evidence>
<evidence type="ECO:0000256" key="12">
    <source>
        <dbReference type="SAM" id="MobiDB-lite"/>
    </source>
</evidence>
<keyword evidence="16" id="KW-1185">Reference proteome</keyword>
<feature type="region of interest" description="Disordered" evidence="12">
    <location>
        <begin position="157"/>
        <end position="185"/>
    </location>
</feature>
<dbReference type="STRING" id="1077974.GOEFS_113_00020"/>
<comment type="caution">
    <text evidence="15">The sequence shown here is derived from an EMBL/GenBank/DDBJ whole genome shotgun (WGS) entry which is preliminary data.</text>
</comment>
<evidence type="ECO:0000256" key="7">
    <source>
        <dbReference type="ARBA" id="ARBA00022798"/>
    </source>
</evidence>
<dbReference type="GO" id="GO:0004144">
    <property type="term" value="F:diacylglycerol O-acyltransferase activity"/>
    <property type="evidence" value="ECO:0007669"/>
    <property type="project" value="UniProtKB-EC"/>
</dbReference>
<evidence type="ECO:0000313" key="16">
    <source>
        <dbReference type="Proteomes" id="UP000035034"/>
    </source>
</evidence>
<organism evidence="15 16">
    <name type="scientific">Gordonia effusa NBRC 100432</name>
    <dbReference type="NCBI Taxonomy" id="1077974"/>
    <lineage>
        <taxon>Bacteria</taxon>
        <taxon>Bacillati</taxon>
        <taxon>Actinomycetota</taxon>
        <taxon>Actinomycetes</taxon>
        <taxon>Mycobacteriales</taxon>
        <taxon>Gordoniaceae</taxon>
        <taxon>Gordonia</taxon>
    </lineage>
</organism>
<feature type="domain" description="O-acyltransferase WSD1-like N-terminal" evidence="13">
    <location>
        <begin position="9"/>
        <end position="270"/>
    </location>
</feature>
<dbReference type="RefSeq" id="WP_007319681.1">
    <property type="nucleotide sequence ID" value="NZ_BAEH01000113.1"/>
</dbReference>
<comment type="catalytic activity">
    <reaction evidence="10 11">
        <text>an acyl-CoA + a 1,2-diacyl-sn-glycerol = a triacyl-sn-glycerol + CoA</text>
        <dbReference type="Rhea" id="RHEA:10868"/>
        <dbReference type="ChEBI" id="CHEBI:17815"/>
        <dbReference type="ChEBI" id="CHEBI:57287"/>
        <dbReference type="ChEBI" id="CHEBI:58342"/>
        <dbReference type="ChEBI" id="CHEBI:64615"/>
        <dbReference type="EC" id="2.3.1.20"/>
    </reaction>
</comment>
<dbReference type="Proteomes" id="UP000035034">
    <property type="component" value="Unassembled WGS sequence"/>
</dbReference>
<evidence type="ECO:0000256" key="2">
    <source>
        <dbReference type="ARBA" id="ARBA00005189"/>
    </source>
</evidence>
<name>H0R5J5_9ACTN</name>
<evidence type="ECO:0000313" key="15">
    <source>
        <dbReference type="EMBL" id="GAB20346.1"/>
    </source>
</evidence>
<dbReference type="GO" id="GO:0001666">
    <property type="term" value="P:response to hypoxia"/>
    <property type="evidence" value="ECO:0007669"/>
    <property type="project" value="TreeGrafter"/>
</dbReference>
<evidence type="ECO:0000256" key="6">
    <source>
        <dbReference type="ARBA" id="ARBA00022679"/>
    </source>
</evidence>
<dbReference type="GO" id="GO:0019432">
    <property type="term" value="P:triglyceride biosynthetic process"/>
    <property type="evidence" value="ECO:0007669"/>
    <property type="project" value="UniProtKB-UniPathway"/>
</dbReference>
<keyword evidence="5 11" id="KW-0444">Lipid biosynthesis</keyword>
<dbReference type="GO" id="GO:0006071">
    <property type="term" value="P:glycerol metabolic process"/>
    <property type="evidence" value="ECO:0007669"/>
    <property type="project" value="UniProtKB-KW"/>
</dbReference>
<dbReference type="GO" id="GO:0051701">
    <property type="term" value="P:biological process involved in interaction with host"/>
    <property type="evidence" value="ECO:0007669"/>
    <property type="project" value="TreeGrafter"/>
</dbReference>
<dbReference type="PANTHER" id="PTHR31650">
    <property type="entry name" value="O-ACYLTRANSFERASE (WSD1-LIKE) FAMILY PROTEIN"/>
    <property type="match status" value="1"/>
</dbReference>
<dbReference type="Pfam" id="PF03007">
    <property type="entry name" value="WS_DGAT_cat"/>
    <property type="match status" value="1"/>
</dbReference>
<comment type="pathway">
    <text evidence="2">Lipid metabolism.</text>
</comment>
<dbReference type="InterPro" id="IPR009721">
    <property type="entry name" value="O-acyltransferase_WSD1_C"/>
</dbReference>
<evidence type="ECO:0000256" key="3">
    <source>
        <dbReference type="ARBA" id="ARBA00009587"/>
    </source>
</evidence>
<dbReference type="SUPFAM" id="SSF52777">
    <property type="entry name" value="CoA-dependent acyltransferases"/>
    <property type="match status" value="1"/>
</dbReference>
<dbReference type="InterPro" id="IPR014292">
    <property type="entry name" value="Acyl_transf_WS/DGAT"/>
</dbReference>
<dbReference type="PANTHER" id="PTHR31650:SF1">
    <property type="entry name" value="WAX ESTER SYNTHASE_DIACYLGLYCEROL ACYLTRANSFERASE 4-RELATED"/>
    <property type="match status" value="1"/>
</dbReference>
<keyword evidence="6 11" id="KW-0808">Transferase</keyword>
<dbReference type="UniPathway" id="UPA00282"/>
<keyword evidence="7 11" id="KW-0319">Glycerol metabolism</keyword>
<evidence type="ECO:0000259" key="13">
    <source>
        <dbReference type="Pfam" id="PF03007"/>
    </source>
</evidence>
<protein>
    <recommendedName>
        <fullName evidence="4 11">Diacylglycerol O-acyltransferase</fullName>
        <ecNumber evidence="4 11">2.3.1.20</ecNumber>
    </recommendedName>
</protein>
<reference evidence="15 16" key="1">
    <citation type="submission" date="2011-12" db="EMBL/GenBank/DDBJ databases">
        <title>Whole genome shotgun sequence of Gordonia effusa NBRC 100432.</title>
        <authorList>
            <person name="Yoshida I."/>
            <person name="Takarada H."/>
            <person name="Hosoyama A."/>
            <person name="Tsuchikane K."/>
            <person name="Katsumata H."/>
            <person name="Yamazaki S."/>
            <person name="Fujita N."/>
        </authorList>
    </citation>
    <scope>NUCLEOTIDE SEQUENCE [LARGE SCALE GENOMIC DNA]</scope>
    <source>
        <strain evidence="15 16">NBRC 100432</strain>
    </source>
</reference>
<comment type="similarity">
    <text evidence="3 11">Belongs to the long-chain O-acyltransferase family.</text>
</comment>
<evidence type="ECO:0000256" key="1">
    <source>
        <dbReference type="ARBA" id="ARBA00004771"/>
    </source>
</evidence>
<dbReference type="InterPro" id="IPR004255">
    <property type="entry name" value="O-acyltransferase_WSD1_N"/>
</dbReference>
<evidence type="ECO:0000256" key="8">
    <source>
        <dbReference type="ARBA" id="ARBA00023098"/>
    </source>
</evidence>
<proteinExistence type="inferred from homology"/>
<evidence type="ECO:0000256" key="10">
    <source>
        <dbReference type="ARBA" id="ARBA00048109"/>
    </source>
</evidence>
<gene>
    <name evidence="15" type="ORF">GOEFS_113_00020</name>
</gene>
<keyword evidence="8 11" id="KW-0443">Lipid metabolism</keyword>
<dbReference type="EC" id="2.3.1.20" evidence="4 11"/>
<dbReference type="eggNOG" id="COG1020">
    <property type="taxonomic scope" value="Bacteria"/>
</dbReference>
<evidence type="ECO:0000256" key="4">
    <source>
        <dbReference type="ARBA" id="ARBA00013244"/>
    </source>
</evidence>
<dbReference type="EMBL" id="BAEH01000113">
    <property type="protein sequence ID" value="GAB20346.1"/>
    <property type="molecule type" value="Genomic_DNA"/>
</dbReference>
<dbReference type="Pfam" id="PF06974">
    <property type="entry name" value="WS_DGAT_C"/>
    <property type="match status" value="1"/>
</dbReference>
<evidence type="ECO:0000256" key="5">
    <source>
        <dbReference type="ARBA" id="ARBA00022516"/>
    </source>
</evidence>
<evidence type="ECO:0000259" key="14">
    <source>
        <dbReference type="Pfam" id="PF06974"/>
    </source>
</evidence>
<sequence length="461" mass="49794">MQYMPITSSMFLIAETRELPMHVGGLQLFIPREGQSAGQLADDMMEAFLTATEIQPDFRKRPTQPFSLLGSVSWSYDDEIDYDYHVRRIALPKPGRIRELLHYVSLNHSTLLDRSKPMWEAHLIEGLADGRVALYTKIHHSVVDGVTALRILGRSLSDDPEDRTGRAPWDASLKRKRPPKPKPGLSQRVFGGISGAAGVANQLAGLVPASAQIALRSIRDPHYLAPIHGAPKTILDVPIGGARRFAAQQWETARLRAVAAALNLTLNDVVLAMCGGALRNYLIDQDALPDTPLLAMVPVSMHVGDEKDGNAVTAILANLATDQADPEQRLAQLTASTRASKEVVRGLTPLQALALGAANASSMAFMSVPGFVSYAPSQFNVIISNVPGPQHDLYWNGAQLDGLYPVSIPASGCALNITITSTGRYMGFGLIGARAQVPSLQRILTHLDTALGELEKVADIT</sequence>
<accession>H0R5J5</accession>
<dbReference type="GO" id="GO:0071731">
    <property type="term" value="P:response to nitric oxide"/>
    <property type="evidence" value="ECO:0007669"/>
    <property type="project" value="TreeGrafter"/>
</dbReference>
<dbReference type="OrthoDB" id="9810950at2"/>
<dbReference type="NCBIfam" id="TIGR02946">
    <property type="entry name" value="acyl_WS_DGAT"/>
    <property type="match status" value="1"/>
</dbReference>
<keyword evidence="9 11" id="KW-0012">Acyltransferase</keyword>
<evidence type="ECO:0000256" key="11">
    <source>
        <dbReference type="RuleBase" id="RU361241"/>
    </source>
</evidence>
<comment type="pathway">
    <text evidence="1 11">Glycerolipid metabolism; triacylglycerol biosynthesis.</text>
</comment>